<dbReference type="Gene3D" id="2.30.40.10">
    <property type="entry name" value="Urease, subunit C, domain 1"/>
    <property type="match status" value="1"/>
</dbReference>
<reference evidence="2 3" key="1">
    <citation type="submission" date="2020-08" db="EMBL/GenBank/DDBJ databases">
        <title>Sequencing the genomes of 1000 actinobacteria strains.</title>
        <authorList>
            <person name="Klenk H.-P."/>
        </authorList>
    </citation>
    <scope>NUCLEOTIDE SEQUENCE [LARGE SCALE GENOMIC DNA]</scope>
    <source>
        <strain evidence="2 3">DSM 22826</strain>
    </source>
</reference>
<dbReference type="Gene3D" id="3.20.20.140">
    <property type="entry name" value="Metal-dependent hydrolases"/>
    <property type="match status" value="1"/>
</dbReference>
<protein>
    <recommendedName>
        <fullName evidence="1">Amidohydrolase 3 domain-containing protein</fullName>
    </recommendedName>
</protein>
<dbReference type="SUPFAM" id="SSF51338">
    <property type="entry name" value="Composite domain of metallo-dependent hydrolases"/>
    <property type="match status" value="1"/>
</dbReference>
<gene>
    <name evidence="2" type="ORF">E9229_000643</name>
</gene>
<dbReference type="AlphaFoldDB" id="A0A839QML5"/>
<accession>A0A839QML5</accession>
<dbReference type="InterPro" id="IPR013108">
    <property type="entry name" value="Amidohydro_3"/>
</dbReference>
<dbReference type="SUPFAM" id="SSF51556">
    <property type="entry name" value="Metallo-dependent hydrolases"/>
    <property type="match status" value="1"/>
</dbReference>
<dbReference type="InterPro" id="IPR032466">
    <property type="entry name" value="Metal_Hydrolase"/>
</dbReference>
<dbReference type="GO" id="GO:0016810">
    <property type="term" value="F:hydrolase activity, acting on carbon-nitrogen (but not peptide) bonds"/>
    <property type="evidence" value="ECO:0007669"/>
    <property type="project" value="InterPro"/>
</dbReference>
<name>A0A839QML5_9MICC</name>
<dbReference type="PANTHER" id="PTHR22642">
    <property type="entry name" value="IMIDAZOLONEPROPIONASE"/>
    <property type="match status" value="1"/>
</dbReference>
<evidence type="ECO:0000313" key="3">
    <source>
        <dbReference type="Proteomes" id="UP000523000"/>
    </source>
</evidence>
<organism evidence="2 3">
    <name type="scientific">Paeniglutamicibacter cryotolerans</name>
    <dbReference type="NCBI Taxonomy" id="670079"/>
    <lineage>
        <taxon>Bacteria</taxon>
        <taxon>Bacillati</taxon>
        <taxon>Actinomycetota</taxon>
        <taxon>Actinomycetes</taxon>
        <taxon>Micrococcales</taxon>
        <taxon>Micrococcaceae</taxon>
        <taxon>Paeniglutamicibacter</taxon>
    </lineage>
</organism>
<evidence type="ECO:0000313" key="2">
    <source>
        <dbReference type="EMBL" id="MBB2994452.1"/>
    </source>
</evidence>
<dbReference type="PANTHER" id="PTHR22642:SF2">
    <property type="entry name" value="PROTEIN LONG AFTER FAR-RED 3"/>
    <property type="match status" value="1"/>
</dbReference>
<proteinExistence type="predicted"/>
<dbReference type="InterPro" id="IPR011059">
    <property type="entry name" value="Metal-dep_hydrolase_composite"/>
</dbReference>
<dbReference type="Gene3D" id="3.10.310.70">
    <property type="match status" value="1"/>
</dbReference>
<dbReference type="Proteomes" id="UP000523000">
    <property type="component" value="Unassembled WGS sequence"/>
</dbReference>
<feature type="domain" description="Amidohydrolase 3" evidence="1">
    <location>
        <begin position="57"/>
        <end position="561"/>
    </location>
</feature>
<evidence type="ECO:0000259" key="1">
    <source>
        <dbReference type="Pfam" id="PF07969"/>
    </source>
</evidence>
<comment type="caution">
    <text evidence="2">The sequence shown here is derived from an EMBL/GenBank/DDBJ whole genome shotgun (WGS) entry which is preliminary data.</text>
</comment>
<keyword evidence="3" id="KW-1185">Reference proteome</keyword>
<dbReference type="EMBL" id="JACHVS010000001">
    <property type="protein sequence ID" value="MBB2994452.1"/>
    <property type="molecule type" value="Genomic_DNA"/>
</dbReference>
<dbReference type="RefSeq" id="WP_183509819.1">
    <property type="nucleotide sequence ID" value="NZ_BAABGK010000025.1"/>
</dbReference>
<dbReference type="Pfam" id="PF07969">
    <property type="entry name" value="Amidohydro_3"/>
    <property type="match status" value="1"/>
</dbReference>
<sequence>MIMAQTLPAAELIVHSGEVLASDGAAQASAVAIAGGRILAVGGAELLQFAEAGTILIDAAGGAILPGINDGHLHFVASAVAEFGTVKIGAEVAGDWAAVVDILRAESPGEDGWIRAHGWDEVVLGEGGPDALFELHPDAPMVAYDQTGHQLLVNRKAADLAGLEGKVAKGTTGGVVGTNGDGTANGKLTDAAMELLSPVIPPLPAALLRSSLLAYQAKLHAWGITSLTEPGLGPGGMGLFGGACATAGLQALADLAASGELSLRVNALLLFTGTGGATAKAVAEGLASVLPGSLEDRGIDADTLRIAGVKVFADGTPRSGTAWMSEPYETPCGLDHGAMVIAGATDAEREAELRAIVAAIHGAGLQAGIHATGDATTAAAVEAIAAAQAADQRDARHYIIHGSFADAQALADLAKHGIGYSTNPAIRAGAGALMRRVLGADRFAKHQPLASALAAGIRTNIASDAPVTSPDWRETVIAAVTRDSSAGPGAADDPERVPLEAAIDMMTSHPAWQDHATGRKGRIAAGYLADLCVMEQPLDPDVGHLRGNQVKATIAHGRIVHRLD</sequence>